<dbReference type="Proteomes" id="UP000886998">
    <property type="component" value="Unassembled WGS sequence"/>
</dbReference>
<sequence length="225" mass="25721">MILMVFGLDVSYFTFGFSFGKNSYNAVMGVLIAVDFVILQMLPFFIFAVFYVIVCDHLRIGIKNFKENITKLDHELLLRTYASIKSSVSRVDNKLSFLMFMTTIFSFLSMYTSVSVILQPFKYPNVVHRIFNWFGFISTFGSFAAMSISASLVCEASQEIGAMAEASFESSQSSRYMQLRFLMSAEKEINMTAWKMMPIRRNFILATTGALFTYVVMFTTLDFQS</sequence>
<dbReference type="EMBL" id="BMAV01019350">
    <property type="protein sequence ID" value="GFY72313.1"/>
    <property type="molecule type" value="Genomic_DNA"/>
</dbReference>
<accession>A0A8X6XG77</accession>
<dbReference type="AlphaFoldDB" id="A0A8X6XG77"/>
<evidence type="ECO:0008006" key="5">
    <source>
        <dbReference type="Google" id="ProtNLM"/>
    </source>
</evidence>
<feature type="transmembrane region" description="Helical" evidence="1">
    <location>
        <begin position="26"/>
        <end position="54"/>
    </location>
</feature>
<protein>
    <recommendedName>
        <fullName evidence="5">Gustatory receptor</fullName>
    </recommendedName>
</protein>
<dbReference type="OrthoDB" id="6428187at2759"/>
<keyword evidence="1" id="KW-1133">Transmembrane helix</keyword>
<name>A0A8X6XG77_9ARAC</name>
<proteinExistence type="predicted"/>
<comment type="caution">
    <text evidence="2">The sequence shown here is derived from an EMBL/GenBank/DDBJ whole genome shotgun (WGS) entry which is preliminary data.</text>
</comment>
<reference evidence="2" key="1">
    <citation type="submission" date="2020-08" db="EMBL/GenBank/DDBJ databases">
        <title>Multicomponent nature underlies the extraordinary mechanical properties of spider dragline silk.</title>
        <authorList>
            <person name="Kono N."/>
            <person name="Nakamura H."/>
            <person name="Mori M."/>
            <person name="Yoshida Y."/>
            <person name="Ohtoshi R."/>
            <person name="Malay A.D."/>
            <person name="Moran D.A.P."/>
            <person name="Tomita M."/>
            <person name="Numata K."/>
            <person name="Arakawa K."/>
        </authorList>
    </citation>
    <scope>NUCLEOTIDE SEQUENCE</scope>
</reference>
<evidence type="ECO:0000256" key="1">
    <source>
        <dbReference type="SAM" id="Phobius"/>
    </source>
</evidence>
<feature type="transmembrane region" description="Helical" evidence="1">
    <location>
        <begin position="95"/>
        <end position="118"/>
    </location>
</feature>
<organism evidence="2 4">
    <name type="scientific">Trichonephila inaurata madagascariensis</name>
    <dbReference type="NCBI Taxonomy" id="2747483"/>
    <lineage>
        <taxon>Eukaryota</taxon>
        <taxon>Metazoa</taxon>
        <taxon>Ecdysozoa</taxon>
        <taxon>Arthropoda</taxon>
        <taxon>Chelicerata</taxon>
        <taxon>Arachnida</taxon>
        <taxon>Araneae</taxon>
        <taxon>Araneomorphae</taxon>
        <taxon>Entelegynae</taxon>
        <taxon>Araneoidea</taxon>
        <taxon>Nephilidae</taxon>
        <taxon>Trichonephila</taxon>
        <taxon>Trichonephila inaurata</taxon>
    </lineage>
</organism>
<evidence type="ECO:0000313" key="4">
    <source>
        <dbReference type="Proteomes" id="UP000886998"/>
    </source>
</evidence>
<feature type="transmembrane region" description="Helical" evidence="1">
    <location>
        <begin position="130"/>
        <end position="153"/>
    </location>
</feature>
<gene>
    <name evidence="2" type="primary">AVEN_238761_1</name>
    <name evidence="2" type="ORF">TNIN_358921</name>
    <name evidence="3" type="ORF">TNIN_378661</name>
</gene>
<evidence type="ECO:0000313" key="2">
    <source>
        <dbReference type="EMBL" id="GFY53257.1"/>
    </source>
</evidence>
<evidence type="ECO:0000313" key="3">
    <source>
        <dbReference type="EMBL" id="GFY72313.1"/>
    </source>
</evidence>
<dbReference type="EMBL" id="BMAV01009170">
    <property type="protein sequence ID" value="GFY53257.1"/>
    <property type="molecule type" value="Genomic_DNA"/>
</dbReference>
<keyword evidence="1" id="KW-0472">Membrane</keyword>
<keyword evidence="4" id="KW-1185">Reference proteome</keyword>
<feature type="transmembrane region" description="Helical" evidence="1">
    <location>
        <begin position="203"/>
        <end position="221"/>
    </location>
</feature>
<keyword evidence="1" id="KW-0812">Transmembrane</keyword>